<gene>
    <name evidence="1" type="ORF">CYMTET_23293</name>
</gene>
<accession>A0AAE0L1C7</accession>
<evidence type="ECO:0000313" key="2">
    <source>
        <dbReference type="Proteomes" id="UP001190700"/>
    </source>
</evidence>
<feature type="non-terminal residue" evidence="1">
    <location>
        <position position="1"/>
    </location>
</feature>
<sequence length="198" mass="23117">KYSCNLVLDNTEELVEKPVQKRGQDLFAILQNAEVCMNLEFGPLFEELVRVTDAFKFEKGAHYMRKYGPSLKKLQRIAEKIFRCYRMDFRSLTDIVRCSLVYHNIETLCKALEYMLAHLQSHGFTVLRVKNRLHPDFDVRESGGYRDVSMNVIGALGHVCEIQLHWLPIFQIKIGGDTDSSKESGHKRYTRFRDVRLQ</sequence>
<reference evidence="1 2" key="1">
    <citation type="journal article" date="2015" name="Genome Biol. Evol.">
        <title>Comparative Genomics of a Bacterivorous Green Alga Reveals Evolutionary Causalities and Consequences of Phago-Mixotrophic Mode of Nutrition.</title>
        <authorList>
            <person name="Burns J.A."/>
            <person name="Paasch A."/>
            <person name="Narechania A."/>
            <person name="Kim E."/>
        </authorList>
    </citation>
    <scope>NUCLEOTIDE SEQUENCE [LARGE SCALE GENOMIC DNA]</scope>
    <source>
        <strain evidence="1 2">PLY_AMNH</strain>
    </source>
</reference>
<dbReference type="AlphaFoldDB" id="A0AAE0L1C7"/>
<dbReference type="Proteomes" id="UP001190700">
    <property type="component" value="Unassembled WGS sequence"/>
</dbReference>
<proteinExistence type="predicted"/>
<dbReference type="InterPro" id="IPR043519">
    <property type="entry name" value="NT_sf"/>
</dbReference>
<evidence type="ECO:0000313" key="1">
    <source>
        <dbReference type="EMBL" id="KAK3268189.1"/>
    </source>
</evidence>
<organism evidence="1 2">
    <name type="scientific">Cymbomonas tetramitiformis</name>
    <dbReference type="NCBI Taxonomy" id="36881"/>
    <lineage>
        <taxon>Eukaryota</taxon>
        <taxon>Viridiplantae</taxon>
        <taxon>Chlorophyta</taxon>
        <taxon>Pyramimonadophyceae</taxon>
        <taxon>Pyramimonadales</taxon>
        <taxon>Pyramimonadaceae</taxon>
        <taxon>Cymbomonas</taxon>
    </lineage>
</organism>
<dbReference type="EMBL" id="LGRX02011972">
    <property type="protein sequence ID" value="KAK3268189.1"/>
    <property type="molecule type" value="Genomic_DNA"/>
</dbReference>
<keyword evidence="2" id="KW-1185">Reference proteome</keyword>
<dbReference type="SUPFAM" id="SSF81301">
    <property type="entry name" value="Nucleotidyltransferase"/>
    <property type="match status" value="1"/>
</dbReference>
<comment type="caution">
    <text evidence="1">The sequence shown here is derived from an EMBL/GenBank/DDBJ whole genome shotgun (WGS) entry which is preliminary data.</text>
</comment>
<name>A0AAE0L1C7_9CHLO</name>
<protein>
    <submittedName>
        <fullName evidence="1">Uncharacterized protein</fullName>
    </submittedName>
</protein>